<dbReference type="CDD" id="cd03429">
    <property type="entry name" value="NUDIX_NADH_pyrophosphatase_Nudt13"/>
    <property type="match status" value="1"/>
</dbReference>
<keyword evidence="7" id="KW-0460">Magnesium</keyword>
<evidence type="ECO:0000256" key="9">
    <source>
        <dbReference type="ARBA" id="ARBA00023679"/>
    </source>
</evidence>
<dbReference type="Pfam" id="PF09296">
    <property type="entry name" value="NUDIX-like"/>
    <property type="match status" value="1"/>
</dbReference>
<dbReference type="NCBIfam" id="NF001299">
    <property type="entry name" value="PRK00241.1"/>
    <property type="match status" value="1"/>
</dbReference>
<dbReference type="Proteomes" id="UP000197065">
    <property type="component" value="Unassembled WGS sequence"/>
</dbReference>
<dbReference type="Gene3D" id="3.90.79.10">
    <property type="entry name" value="Nucleoside Triphosphate Pyrophosphohydrolase"/>
    <property type="match status" value="1"/>
</dbReference>
<evidence type="ECO:0000313" key="11">
    <source>
        <dbReference type="EMBL" id="SNB64328.1"/>
    </source>
</evidence>
<dbReference type="GO" id="GO:0019677">
    <property type="term" value="P:NAD+ catabolic process"/>
    <property type="evidence" value="ECO:0007669"/>
    <property type="project" value="TreeGrafter"/>
</dbReference>
<keyword evidence="5" id="KW-0479">Metal-binding</keyword>
<dbReference type="PANTHER" id="PTHR42904:SF6">
    <property type="entry name" value="NAD-CAPPED RNA HYDROLASE NUDT12"/>
    <property type="match status" value="1"/>
</dbReference>
<accession>A0A212QX49</accession>
<dbReference type="InterPro" id="IPR020084">
    <property type="entry name" value="NUDIX_hydrolase_CS"/>
</dbReference>
<sequence length="306" mass="34134">MTREPPNPPPHVYAGVGINRASERRKDSDWLEARRRDHASWVLVLKDLEVAIIEHPEGPRAFRTNPTAINLGKDDDAIFLGLDEEERAIFAVGAGATGIDHADLLTETARFADLRSVGPMLPATESGMLAYARALANWHRLHRHCGADGALTESIEAGHARRCTHCGRLVFPRTDPAVIMLVTRGDQCILGRSAHFKTGMYSTLAGFVEPGETLEMAVRREVQEEVGIVIGDVRYRSSQPWPFPQSLMLGFRAEALSDDLNIEPDEIEDARWFDRADLRDPDARPVQFPNADSIARWLIEEWLAEA</sequence>
<dbReference type="GO" id="GO:0006742">
    <property type="term" value="P:NADP+ catabolic process"/>
    <property type="evidence" value="ECO:0007669"/>
    <property type="project" value="TreeGrafter"/>
</dbReference>
<evidence type="ECO:0000256" key="8">
    <source>
        <dbReference type="ARBA" id="ARBA00023027"/>
    </source>
</evidence>
<dbReference type="PROSITE" id="PS00893">
    <property type="entry name" value="NUDIX_BOX"/>
    <property type="match status" value="1"/>
</dbReference>
<dbReference type="InterPro" id="IPR050241">
    <property type="entry name" value="NAD-cap_RNA_hydrolase_NudC"/>
</dbReference>
<comment type="similarity">
    <text evidence="3">Belongs to the Nudix hydrolase family. NudC subfamily.</text>
</comment>
<dbReference type="RefSeq" id="WP_088560665.1">
    <property type="nucleotide sequence ID" value="NZ_FYEH01000004.1"/>
</dbReference>
<proteinExistence type="inferred from homology"/>
<reference evidence="11 12" key="1">
    <citation type="submission" date="2017-06" db="EMBL/GenBank/DDBJ databases">
        <authorList>
            <person name="Kim H.J."/>
            <person name="Triplett B.A."/>
        </authorList>
    </citation>
    <scope>NUCLEOTIDE SEQUENCE [LARGE SCALE GENOMIC DNA]</scope>
    <source>
        <strain evidence="11 12">B29T1</strain>
    </source>
</reference>
<evidence type="ECO:0000256" key="3">
    <source>
        <dbReference type="ARBA" id="ARBA00009595"/>
    </source>
</evidence>
<dbReference type="AlphaFoldDB" id="A0A212QX49"/>
<evidence type="ECO:0000256" key="7">
    <source>
        <dbReference type="ARBA" id="ARBA00022842"/>
    </source>
</evidence>
<keyword evidence="8" id="KW-0520">NAD</keyword>
<dbReference type="OrthoDB" id="9791656at2"/>
<keyword evidence="6" id="KW-0378">Hydrolase</keyword>
<comment type="cofactor">
    <cofactor evidence="2">
        <name>Zn(2+)</name>
        <dbReference type="ChEBI" id="CHEBI:29105"/>
    </cofactor>
</comment>
<dbReference type="Pfam" id="PF09297">
    <property type="entry name" value="Zn_ribbon_NUD"/>
    <property type="match status" value="1"/>
</dbReference>
<protein>
    <recommendedName>
        <fullName evidence="4">NAD(+) diphosphatase</fullName>
        <ecNumber evidence="4">3.6.1.22</ecNumber>
    </recommendedName>
</protein>
<organism evidence="11 12">
    <name type="scientific">Arboricoccus pini</name>
    <dbReference type="NCBI Taxonomy" id="1963835"/>
    <lineage>
        <taxon>Bacteria</taxon>
        <taxon>Pseudomonadati</taxon>
        <taxon>Pseudomonadota</taxon>
        <taxon>Alphaproteobacteria</taxon>
        <taxon>Geminicoccales</taxon>
        <taxon>Geminicoccaceae</taxon>
        <taxon>Arboricoccus</taxon>
    </lineage>
</organism>
<dbReference type="GO" id="GO:0035529">
    <property type="term" value="F:NADH pyrophosphatase activity"/>
    <property type="evidence" value="ECO:0007669"/>
    <property type="project" value="TreeGrafter"/>
</dbReference>
<evidence type="ECO:0000256" key="4">
    <source>
        <dbReference type="ARBA" id="ARBA00012381"/>
    </source>
</evidence>
<comment type="cofactor">
    <cofactor evidence="1">
        <name>Mg(2+)</name>
        <dbReference type="ChEBI" id="CHEBI:18420"/>
    </cofactor>
</comment>
<dbReference type="GO" id="GO:0005829">
    <property type="term" value="C:cytosol"/>
    <property type="evidence" value="ECO:0007669"/>
    <property type="project" value="TreeGrafter"/>
</dbReference>
<dbReference type="InterPro" id="IPR015375">
    <property type="entry name" value="NADH_PPase-like_N"/>
</dbReference>
<dbReference type="Gene3D" id="3.90.79.20">
    <property type="match status" value="1"/>
</dbReference>
<evidence type="ECO:0000313" key="12">
    <source>
        <dbReference type="Proteomes" id="UP000197065"/>
    </source>
</evidence>
<dbReference type="GO" id="GO:0046872">
    <property type="term" value="F:metal ion binding"/>
    <property type="evidence" value="ECO:0007669"/>
    <property type="project" value="UniProtKB-KW"/>
</dbReference>
<dbReference type="PANTHER" id="PTHR42904">
    <property type="entry name" value="NUDIX HYDROLASE, NUDC SUBFAMILY"/>
    <property type="match status" value="1"/>
</dbReference>
<dbReference type="InterPro" id="IPR000086">
    <property type="entry name" value="NUDIX_hydrolase_dom"/>
</dbReference>
<dbReference type="EMBL" id="FYEH01000004">
    <property type="protein sequence ID" value="SNB64328.1"/>
    <property type="molecule type" value="Genomic_DNA"/>
</dbReference>
<dbReference type="Pfam" id="PF00293">
    <property type="entry name" value="NUDIX"/>
    <property type="match status" value="1"/>
</dbReference>
<evidence type="ECO:0000256" key="5">
    <source>
        <dbReference type="ARBA" id="ARBA00022723"/>
    </source>
</evidence>
<dbReference type="InterPro" id="IPR015376">
    <property type="entry name" value="Znr_NADH_PPase"/>
</dbReference>
<dbReference type="PROSITE" id="PS51462">
    <property type="entry name" value="NUDIX"/>
    <property type="match status" value="1"/>
</dbReference>
<dbReference type="EC" id="3.6.1.22" evidence="4"/>
<evidence type="ECO:0000259" key="10">
    <source>
        <dbReference type="PROSITE" id="PS51462"/>
    </source>
</evidence>
<keyword evidence="12" id="KW-1185">Reference proteome</keyword>
<dbReference type="InterPro" id="IPR015797">
    <property type="entry name" value="NUDIX_hydrolase-like_dom_sf"/>
</dbReference>
<feature type="domain" description="Nudix hydrolase" evidence="10">
    <location>
        <begin position="172"/>
        <end position="296"/>
    </location>
</feature>
<evidence type="ECO:0000256" key="2">
    <source>
        <dbReference type="ARBA" id="ARBA00001947"/>
    </source>
</evidence>
<evidence type="ECO:0000256" key="6">
    <source>
        <dbReference type="ARBA" id="ARBA00022801"/>
    </source>
</evidence>
<evidence type="ECO:0000256" key="1">
    <source>
        <dbReference type="ARBA" id="ARBA00001946"/>
    </source>
</evidence>
<dbReference type="InterPro" id="IPR049734">
    <property type="entry name" value="NudC-like_C"/>
</dbReference>
<name>A0A212QX49_9PROT</name>
<gene>
    <name evidence="11" type="ORF">SAMN07250955_10467</name>
</gene>
<comment type="catalytic activity">
    <reaction evidence="9">
        <text>a 5'-end NAD(+)-phospho-ribonucleoside in mRNA + H2O = a 5'-end phospho-adenosine-phospho-ribonucleoside in mRNA + beta-nicotinamide D-ribonucleotide + 2 H(+)</text>
        <dbReference type="Rhea" id="RHEA:60876"/>
        <dbReference type="Rhea" id="RHEA-COMP:15698"/>
        <dbReference type="Rhea" id="RHEA-COMP:15719"/>
        <dbReference type="ChEBI" id="CHEBI:14649"/>
        <dbReference type="ChEBI" id="CHEBI:15377"/>
        <dbReference type="ChEBI" id="CHEBI:15378"/>
        <dbReference type="ChEBI" id="CHEBI:144029"/>
        <dbReference type="ChEBI" id="CHEBI:144051"/>
    </reaction>
    <physiologicalReaction direction="left-to-right" evidence="9">
        <dbReference type="Rhea" id="RHEA:60877"/>
    </physiologicalReaction>
</comment>
<dbReference type="SUPFAM" id="SSF55811">
    <property type="entry name" value="Nudix"/>
    <property type="match status" value="1"/>
</dbReference>